<protein>
    <recommendedName>
        <fullName evidence="3">Anaphase-promoting complex subunit 4</fullName>
    </recommendedName>
</protein>
<organism evidence="1 2">
    <name type="scientific">Prorocentrum cordatum</name>
    <dbReference type="NCBI Taxonomy" id="2364126"/>
    <lineage>
        <taxon>Eukaryota</taxon>
        <taxon>Sar</taxon>
        <taxon>Alveolata</taxon>
        <taxon>Dinophyceae</taxon>
        <taxon>Prorocentrales</taxon>
        <taxon>Prorocentraceae</taxon>
        <taxon>Prorocentrum</taxon>
    </lineage>
</organism>
<keyword evidence="2" id="KW-1185">Reference proteome</keyword>
<evidence type="ECO:0000313" key="2">
    <source>
        <dbReference type="Proteomes" id="UP001189429"/>
    </source>
</evidence>
<evidence type="ECO:0008006" key="3">
    <source>
        <dbReference type="Google" id="ProtNLM"/>
    </source>
</evidence>
<proteinExistence type="predicted"/>
<dbReference type="Proteomes" id="UP001189429">
    <property type="component" value="Unassembled WGS sequence"/>
</dbReference>
<comment type="caution">
    <text evidence="1">The sequence shown here is derived from an EMBL/GenBank/DDBJ whole genome shotgun (WGS) entry which is preliminary data.</text>
</comment>
<accession>A0ABN9XER5</accession>
<name>A0ABN9XER5_9DINO</name>
<dbReference type="EMBL" id="CAUYUJ010020343">
    <property type="protein sequence ID" value="CAK0897519.1"/>
    <property type="molecule type" value="Genomic_DNA"/>
</dbReference>
<reference evidence="1" key="1">
    <citation type="submission" date="2023-10" db="EMBL/GenBank/DDBJ databases">
        <authorList>
            <person name="Chen Y."/>
            <person name="Shah S."/>
            <person name="Dougan E. K."/>
            <person name="Thang M."/>
            <person name="Chan C."/>
        </authorList>
    </citation>
    <scope>NUCLEOTIDE SEQUENCE [LARGE SCALE GENOMIC DNA]</scope>
</reference>
<evidence type="ECO:0000313" key="1">
    <source>
        <dbReference type="EMBL" id="CAK0897519.1"/>
    </source>
</evidence>
<sequence>MGCLETMHPAREPVPLVCKWSRADGLEVLAFFWLPPPQQPGSADLAVVTTQGMEIFRLALEQRSAKSLKSTPAAVRLCWVEPLSGMVLACTGPRTLQ</sequence>
<feature type="non-terminal residue" evidence="1">
    <location>
        <position position="97"/>
    </location>
</feature>
<gene>
    <name evidence="1" type="ORF">PCOR1329_LOCUS75673</name>
</gene>